<evidence type="ECO:0000313" key="2">
    <source>
        <dbReference type="Proteomes" id="UP000276379"/>
    </source>
</evidence>
<gene>
    <name evidence="1" type="ORF">CQW44_29405</name>
</gene>
<protein>
    <submittedName>
        <fullName evidence="1">Uncharacterized protein</fullName>
    </submittedName>
</protein>
<sequence length="95" mass="10590">MAGRPASHRAQGLASLYQADAPLLHTALLEHDYGLVLRHSGHMAAADKWLNEARQRLRRVQARPFLERCAQDLSLPVQPATTTREAVVVRELSAR</sequence>
<dbReference type="RefSeq" id="WP_216369139.1">
    <property type="nucleotide sequence ID" value="NZ_PDES01000014.1"/>
</dbReference>
<name>A0A3R8RGP8_9ACTN</name>
<organism evidence="1 2">
    <name type="scientific">Streptomyces griseofuscus</name>
    <dbReference type="NCBI Taxonomy" id="146922"/>
    <lineage>
        <taxon>Bacteria</taxon>
        <taxon>Bacillati</taxon>
        <taxon>Actinomycetota</taxon>
        <taxon>Actinomycetes</taxon>
        <taxon>Kitasatosporales</taxon>
        <taxon>Streptomycetaceae</taxon>
        <taxon>Streptomyces</taxon>
    </lineage>
</organism>
<accession>A0A3R8RGP8</accession>
<dbReference type="EMBL" id="PDES01000014">
    <property type="protein sequence ID" value="RRQ82510.1"/>
    <property type="molecule type" value="Genomic_DNA"/>
</dbReference>
<dbReference type="Proteomes" id="UP000276379">
    <property type="component" value="Unassembled WGS sequence"/>
</dbReference>
<keyword evidence="2" id="KW-1185">Reference proteome</keyword>
<reference evidence="1 2" key="1">
    <citation type="submission" date="2017-10" db="EMBL/GenBank/DDBJ databases">
        <title>Draft genome of actinobacteria isolated from guarana (Paullinia cupana (Mart.) Ducke.</title>
        <authorList>
            <person name="Siqueira K.A."/>
            <person name="Liotti R.G."/>
            <person name="Mendes T.A."/>
            <person name="Soares M.A."/>
        </authorList>
    </citation>
    <scope>NUCLEOTIDE SEQUENCE [LARGE SCALE GENOMIC DNA]</scope>
    <source>
        <strain evidence="1 2">199</strain>
    </source>
</reference>
<evidence type="ECO:0000313" key="1">
    <source>
        <dbReference type="EMBL" id="RRQ82510.1"/>
    </source>
</evidence>
<proteinExistence type="predicted"/>
<comment type="caution">
    <text evidence="1">The sequence shown here is derived from an EMBL/GenBank/DDBJ whole genome shotgun (WGS) entry which is preliminary data.</text>
</comment>
<dbReference type="AlphaFoldDB" id="A0A3R8RGP8"/>